<keyword evidence="4" id="KW-0677">Repeat</keyword>
<comment type="similarity">
    <text evidence="1">Belongs to the recoverin family.</text>
</comment>
<evidence type="ECO:0000313" key="8">
    <source>
        <dbReference type="EMBL" id="EDO32022.1"/>
    </source>
</evidence>
<dbReference type="GO" id="GO:0008048">
    <property type="term" value="F:calcium sensitive guanylate cyclase activator activity"/>
    <property type="evidence" value="ECO:0000318"/>
    <property type="project" value="GO_Central"/>
</dbReference>
<evidence type="ECO:0000256" key="1">
    <source>
        <dbReference type="ARBA" id="ARBA00006049"/>
    </source>
</evidence>
<keyword evidence="5" id="KW-0106">Calcium</keyword>
<name>A7SW87_NEMVE</name>
<gene>
    <name evidence="8" type="ORF">NEMVEDRAFT_v1g218456</name>
</gene>
<dbReference type="InterPro" id="IPR002048">
    <property type="entry name" value="EF_hand_dom"/>
</dbReference>
<dbReference type="InterPro" id="IPR028846">
    <property type="entry name" value="Recoverin"/>
</dbReference>
<evidence type="ECO:0000256" key="2">
    <source>
        <dbReference type="ARBA" id="ARBA00022707"/>
    </source>
</evidence>
<keyword evidence="3" id="KW-0479">Metal-binding</keyword>
<dbReference type="PROSITE" id="PS00018">
    <property type="entry name" value="EF_HAND_1"/>
    <property type="match status" value="1"/>
</dbReference>
<dbReference type="SUPFAM" id="SSF47473">
    <property type="entry name" value="EF-hand"/>
    <property type="match status" value="1"/>
</dbReference>
<dbReference type="eggNOG" id="ENOG502T01E">
    <property type="taxonomic scope" value="Eukaryota"/>
</dbReference>
<dbReference type="PROSITE" id="PS50222">
    <property type="entry name" value="EF_HAND_2"/>
    <property type="match status" value="2"/>
</dbReference>
<proteinExistence type="inferred from homology"/>
<organism evidence="8 9">
    <name type="scientific">Nematostella vectensis</name>
    <name type="common">Starlet sea anemone</name>
    <dbReference type="NCBI Taxonomy" id="45351"/>
    <lineage>
        <taxon>Eukaryota</taxon>
        <taxon>Metazoa</taxon>
        <taxon>Cnidaria</taxon>
        <taxon>Anthozoa</taxon>
        <taxon>Hexacorallia</taxon>
        <taxon>Actiniaria</taxon>
        <taxon>Edwardsiidae</taxon>
        <taxon>Nematostella</taxon>
    </lineage>
</organism>
<dbReference type="EMBL" id="DS469855">
    <property type="protein sequence ID" value="EDO32022.1"/>
    <property type="molecule type" value="Genomic_DNA"/>
</dbReference>
<dbReference type="Proteomes" id="UP000001593">
    <property type="component" value="Unassembled WGS sequence"/>
</dbReference>
<dbReference type="AlphaFoldDB" id="A7SW87"/>
<evidence type="ECO:0000256" key="4">
    <source>
        <dbReference type="ARBA" id="ARBA00022737"/>
    </source>
</evidence>
<accession>A7SW87</accession>
<evidence type="ECO:0000256" key="3">
    <source>
        <dbReference type="ARBA" id="ARBA00022723"/>
    </source>
</evidence>
<dbReference type="PANTHER" id="PTHR23055">
    <property type="entry name" value="CALCIUM BINDING PROTEINS"/>
    <property type="match status" value="1"/>
</dbReference>
<feature type="non-terminal residue" evidence="8">
    <location>
        <position position="1"/>
    </location>
</feature>
<dbReference type="GO" id="GO:0005509">
    <property type="term" value="F:calcium ion binding"/>
    <property type="evidence" value="ECO:0000318"/>
    <property type="project" value="GO_Central"/>
</dbReference>
<dbReference type="InterPro" id="IPR011992">
    <property type="entry name" value="EF-hand-dom_pair"/>
</dbReference>
<sequence>MGQGKSRERYEKAVRKLSSLELANLEGVFNEISTKREDGSRHVEISLVNRQDFAERFRLPGFVTERLFHAFDRSETGTIDLEEFIGGIALCLHGSVRDKCRVLFKVFDLDEDDGVSKDELTAVLLSSLESAEKILDNMEEPSSGCTADNTDRLIETVTKIVDEAFKKSHVSKSGKLSAKCDVTRKTTDWPKFSGADCFRIWKLKAEFSRNRKECVSLVCDESRTAEFENWLYRTPQIMDNVFGWQCPRPEEGHWMNEQPPHSPTAKIGILESHSPVATSPFSQHLESEPLATRHDLLSGYPDTSDEAHLFGTVPIGGDAFVETPLPIQGQNPQDFLEPVQILSDSFPVDEDSDQFAQDPSLFQARTSVTDLPKTSQDQLQACQNPQDSLQTPQTQSLENPTLVSIHNDNQSSGLQQGAEVVKSEQQYTLQYIQQPYTSPHITPHHLQSVGTTQDAFQTVPATITGIQMVQVSHDPFLGLHPVMKPTFDLHGLDHPKDLQHVSLPTTPEMEVCGKETEEDRRCSAWIPSPQTRQLLATIGSGMMSNMDVDQQFLTSPGIVIDGPQ</sequence>
<protein>
    <recommendedName>
        <fullName evidence="7">EF-hand domain-containing protein</fullName>
    </recommendedName>
</protein>
<keyword evidence="2" id="KW-0519">Myristate</keyword>
<evidence type="ECO:0000256" key="5">
    <source>
        <dbReference type="ARBA" id="ARBA00022837"/>
    </source>
</evidence>
<dbReference type="InParanoid" id="A7SW87"/>
<dbReference type="InterPro" id="IPR018247">
    <property type="entry name" value="EF_Hand_1_Ca_BS"/>
</dbReference>
<evidence type="ECO:0000313" key="9">
    <source>
        <dbReference type="Proteomes" id="UP000001593"/>
    </source>
</evidence>
<dbReference type="HOGENOM" id="CLU_483669_0_0_1"/>
<dbReference type="GO" id="GO:0009966">
    <property type="term" value="P:regulation of signal transduction"/>
    <property type="evidence" value="ECO:0000318"/>
    <property type="project" value="GO_Central"/>
</dbReference>
<keyword evidence="6" id="KW-0449">Lipoprotein</keyword>
<dbReference type="STRING" id="45351.A7SW87"/>
<feature type="domain" description="EF-hand" evidence="7">
    <location>
        <begin position="95"/>
        <end position="130"/>
    </location>
</feature>
<reference evidence="8 9" key="1">
    <citation type="journal article" date="2007" name="Science">
        <title>Sea anemone genome reveals ancestral eumetazoan gene repertoire and genomic organization.</title>
        <authorList>
            <person name="Putnam N.H."/>
            <person name="Srivastava M."/>
            <person name="Hellsten U."/>
            <person name="Dirks B."/>
            <person name="Chapman J."/>
            <person name="Salamov A."/>
            <person name="Terry A."/>
            <person name="Shapiro H."/>
            <person name="Lindquist E."/>
            <person name="Kapitonov V.V."/>
            <person name="Jurka J."/>
            <person name="Genikhovich G."/>
            <person name="Grigoriev I.V."/>
            <person name="Lucas S.M."/>
            <person name="Steele R.E."/>
            <person name="Finnerty J.R."/>
            <person name="Technau U."/>
            <person name="Martindale M.Q."/>
            <person name="Rokhsar D.S."/>
        </authorList>
    </citation>
    <scope>NUCLEOTIDE SEQUENCE [LARGE SCALE GENOMIC DNA]</scope>
    <source>
        <strain evidence="9">CH2 X CH6</strain>
    </source>
</reference>
<dbReference type="Gene3D" id="1.10.238.10">
    <property type="entry name" value="EF-hand"/>
    <property type="match status" value="1"/>
</dbReference>
<feature type="domain" description="EF-hand" evidence="7">
    <location>
        <begin position="59"/>
        <end position="94"/>
    </location>
</feature>
<evidence type="ECO:0000256" key="6">
    <source>
        <dbReference type="ARBA" id="ARBA00023288"/>
    </source>
</evidence>
<dbReference type="PANTHER" id="PTHR23055:SF198">
    <property type="entry name" value="NEURONAL CALCIUM SENSOR 1"/>
    <property type="match status" value="1"/>
</dbReference>
<evidence type="ECO:0000259" key="7">
    <source>
        <dbReference type="PROSITE" id="PS50222"/>
    </source>
</evidence>
<keyword evidence="9" id="KW-1185">Reference proteome</keyword>